<gene>
    <name evidence="1" type="ORF">KDK95_16375</name>
</gene>
<reference evidence="1" key="1">
    <citation type="submission" date="2021-04" db="EMBL/GenBank/DDBJ databases">
        <title>Genome based classification of Actinospica acidithermotolerans sp. nov., an actinobacterium isolated from an Indonesian hot spring.</title>
        <authorList>
            <person name="Kusuma A.B."/>
            <person name="Putra K.E."/>
            <person name="Nafisah S."/>
            <person name="Loh J."/>
            <person name="Nouioui I."/>
            <person name="Goodfellow M."/>
        </authorList>
    </citation>
    <scope>NUCLEOTIDE SEQUENCE</scope>
    <source>
        <strain evidence="1">MGRD01-02</strain>
    </source>
</reference>
<organism evidence="1 2">
    <name type="scientific">Actinospica acidithermotolerans</name>
    <dbReference type="NCBI Taxonomy" id="2828514"/>
    <lineage>
        <taxon>Bacteria</taxon>
        <taxon>Bacillati</taxon>
        <taxon>Actinomycetota</taxon>
        <taxon>Actinomycetes</taxon>
        <taxon>Catenulisporales</taxon>
        <taxon>Actinospicaceae</taxon>
        <taxon>Actinospica</taxon>
    </lineage>
</organism>
<accession>A0A941IGX7</accession>
<dbReference type="EMBL" id="JAGSOH010000044">
    <property type="protein sequence ID" value="MBR7827895.1"/>
    <property type="molecule type" value="Genomic_DNA"/>
</dbReference>
<evidence type="ECO:0000313" key="1">
    <source>
        <dbReference type="EMBL" id="MBR7827895.1"/>
    </source>
</evidence>
<protein>
    <submittedName>
        <fullName evidence="1">Uncharacterized protein</fullName>
    </submittedName>
</protein>
<comment type="caution">
    <text evidence="1">The sequence shown here is derived from an EMBL/GenBank/DDBJ whole genome shotgun (WGS) entry which is preliminary data.</text>
</comment>
<sequence>MLGSERDVDAHQCVEGHALVVPQVKPGKVLVQVRRQQLGVLFWLEAGQGDAAAAAGIDDLAGEQQLAELVAEFSLARDGDQPGGLAFAPAASEKDGAPRV</sequence>
<evidence type="ECO:0000313" key="2">
    <source>
        <dbReference type="Proteomes" id="UP000676325"/>
    </source>
</evidence>
<keyword evidence="2" id="KW-1185">Reference proteome</keyword>
<dbReference type="AlphaFoldDB" id="A0A941IGX7"/>
<proteinExistence type="predicted"/>
<name>A0A941IGX7_9ACTN</name>
<dbReference type="Proteomes" id="UP000676325">
    <property type="component" value="Unassembled WGS sequence"/>
</dbReference>